<dbReference type="Pfam" id="PF00348">
    <property type="entry name" value="polyprenyl_synt"/>
    <property type="match status" value="1"/>
</dbReference>
<dbReference type="OrthoDB" id="10257492at2759"/>
<dbReference type="GO" id="GO:0046872">
    <property type="term" value="F:metal ion binding"/>
    <property type="evidence" value="ECO:0007669"/>
    <property type="project" value="UniProtKB-KW"/>
</dbReference>
<dbReference type="GO" id="GO:0005737">
    <property type="term" value="C:cytoplasm"/>
    <property type="evidence" value="ECO:0007669"/>
    <property type="project" value="TreeGrafter"/>
</dbReference>
<comment type="cofactor">
    <cofactor evidence="1">
        <name>Mg(2+)</name>
        <dbReference type="ChEBI" id="CHEBI:18420"/>
    </cofactor>
</comment>
<dbReference type="PROSITE" id="PS00444">
    <property type="entry name" value="POLYPRENYL_SYNTHASE_2"/>
    <property type="match status" value="1"/>
</dbReference>
<proteinExistence type="inferred from homology"/>
<dbReference type="InterPro" id="IPR039702">
    <property type="entry name" value="FPS1-like"/>
</dbReference>
<dbReference type="GO" id="GO:0043386">
    <property type="term" value="P:mycotoxin biosynthetic process"/>
    <property type="evidence" value="ECO:0007669"/>
    <property type="project" value="UniProtKB-ARBA"/>
</dbReference>
<dbReference type="GO" id="GO:0045337">
    <property type="term" value="P:farnesyl diphosphate biosynthetic process"/>
    <property type="evidence" value="ECO:0007669"/>
    <property type="project" value="TreeGrafter"/>
</dbReference>
<dbReference type="Gene3D" id="1.10.600.10">
    <property type="entry name" value="Farnesyl Diphosphate Synthase"/>
    <property type="match status" value="1"/>
</dbReference>
<dbReference type="InterPro" id="IPR033749">
    <property type="entry name" value="Polyprenyl_synt_CS"/>
</dbReference>
<comment type="similarity">
    <text evidence="5">Belongs to the FPP/GGPP synthase family.</text>
</comment>
<evidence type="ECO:0000256" key="1">
    <source>
        <dbReference type="ARBA" id="ARBA00001946"/>
    </source>
</evidence>
<evidence type="ECO:0000256" key="4">
    <source>
        <dbReference type="ARBA" id="ARBA00022842"/>
    </source>
</evidence>
<dbReference type="Proteomes" id="UP000325780">
    <property type="component" value="Unassembled WGS sequence"/>
</dbReference>
<keyword evidence="4" id="KW-0460">Magnesium</keyword>
<reference evidence="6 7" key="1">
    <citation type="submission" date="2019-04" db="EMBL/GenBank/DDBJ databases">
        <title>Friends and foes A comparative genomics study of 23 Aspergillus species from section Flavi.</title>
        <authorList>
            <consortium name="DOE Joint Genome Institute"/>
            <person name="Kjaerbolling I."/>
            <person name="Vesth T."/>
            <person name="Frisvad J.C."/>
            <person name="Nybo J.L."/>
            <person name="Theobald S."/>
            <person name="Kildgaard S."/>
            <person name="Isbrandt T."/>
            <person name="Kuo A."/>
            <person name="Sato A."/>
            <person name="Lyhne E.K."/>
            <person name="Kogle M.E."/>
            <person name="Wiebenga A."/>
            <person name="Kun R.S."/>
            <person name="Lubbers R.J."/>
            <person name="Makela M.R."/>
            <person name="Barry K."/>
            <person name="Chovatia M."/>
            <person name="Clum A."/>
            <person name="Daum C."/>
            <person name="Haridas S."/>
            <person name="He G."/>
            <person name="LaButti K."/>
            <person name="Lipzen A."/>
            <person name="Mondo S."/>
            <person name="Riley R."/>
            <person name="Salamov A."/>
            <person name="Simmons B.A."/>
            <person name="Magnuson J.K."/>
            <person name="Henrissat B."/>
            <person name="Mortensen U.H."/>
            <person name="Larsen T.O."/>
            <person name="Devries R.P."/>
            <person name="Grigoriev I.V."/>
            <person name="Machida M."/>
            <person name="Baker S.E."/>
            <person name="Andersen M.R."/>
        </authorList>
    </citation>
    <scope>NUCLEOTIDE SEQUENCE [LARGE SCALE GENOMIC DNA]</scope>
    <source>
        <strain evidence="6 7">IBT 18842</strain>
    </source>
</reference>
<name>A0A5N6U7U2_ASPAV</name>
<evidence type="ECO:0000313" key="7">
    <source>
        <dbReference type="Proteomes" id="UP000325780"/>
    </source>
</evidence>
<dbReference type="EMBL" id="ML742027">
    <property type="protein sequence ID" value="KAE8154668.1"/>
    <property type="molecule type" value="Genomic_DNA"/>
</dbReference>
<dbReference type="GO" id="GO:0004161">
    <property type="term" value="F:dimethylallyltranstransferase activity"/>
    <property type="evidence" value="ECO:0007669"/>
    <property type="project" value="TreeGrafter"/>
</dbReference>
<dbReference type="CDD" id="cd00685">
    <property type="entry name" value="Trans_IPPS_HT"/>
    <property type="match status" value="1"/>
</dbReference>
<dbReference type="AlphaFoldDB" id="A0A5N6U7U2"/>
<accession>A0A5N6U7U2</accession>
<evidence type="ECO:0000256" key="5">
    <source>
        <dbReference type="RuleBase" id="RU004466"/>
    </source>
</evidence>
<organism evidence="6 7">
    <name type="scientific">Aspergillus avenaceus</name>
    <dbReference type="NCBI Taxonomy" id="36643"/>
    <lineage>
        <taxon>Eukaryota</taxon>
        <taxon>Fungi</taxon>
        <taxon>Dikarya</taxon>
        <taxon>Ascomycota</taxon>
        <taxon>Pezizomycotina</taxon>
        <taxon>Eurotiomycetes</taxon>
        <taxon>Eurotiomycetidae</taxon>
        <taxon>Eurotiales</taxon>
        <taxon>Aspergillaceae</taxon>
        <taxon>Aspergillus</taxon>
        <taxon>Aspergillus subgen. Circumdati</taxon>
    </lineage>
</organism>
<dbReference type="InterPro" id="IPR008949">
    <property type="entry name" value="Isoprenoid_synthase_dom_sf"/>
</dbReference>
<dbReference type="PANTHER" id="PTHR11525:SF0">
    <property type="entry name" value="FARNESYL PYROPHOSPHATE SYNTHASE"/>
    <property type="match status" value="1"/>
</dbReference>
<keyword evidence="7" id="KW-1185">Reference proteome</keyword>
<dbReference type="PANTHER" id="PTHR11525">
    <property type="entry name" value="FARNESYL-PYROPHOSPHATE SYNTHETASE"/>
    <property type="match status" value="1"/>
</dbReference>
<sequence length="342" mass="39153">MERERFNEALEEAIQIVLDDLKNKGTPEGYYHRIERCIRENTLGGKVNRGLSVLHSGQSLLDRSLTDAEFRELSILGWLTELFQAGYLIHDDIMDGSELRRGKPCWYKVADVRMAAVNDACLLKSCIFVILKQRFHGHPAYIDMLELFQDVGFHTELGQLCDTISLAEPGNMNDFTPERYTFIATHKTAFYSFYLPVALALYYMQRASEKNLAQARKILLDMGEYFQVQDDFLDVFGDPTLTGKVGTDIQDNKCTWIVTRALQCAGAEEKRLLCRSYGQPGASHATAAKKVFEGLCLRDLYHQYEQDKVQSLRRDIDAVDETEGLQKEVFVQMLDKIYKRGK</sequence>
<dbReference type="SFLD" id="SFLDG01017">
    <property type="entry name" value="Polyprenyl_Transferase_Like"/>
    <property type="match status" value="1"/>
</dbReference>
<dbReference type="PROSITE" id="PS00723">
    <property type="entry name" value="POLYPRENYL_SYNTHASE_1"/>
    <property type="match status" value="1"/>
</dbReference>
<dbReference type="InterPro" id="IPR000092">
    <property type="entry name" value="Polyprenyl_synt"/>
</dbReference>
<keyword evidence="2 5" id="KW-0808">Transferase</keyword>
<evidence type="ECO:0000313" key="6">
    <source>
        <dbReference type="EMBL" id="KAE8154668.1"/>
    </source>
</evidence>
<dbReference type="SFLD" id="SFLDS00005">
    <property type="entry name" value="Isoprenoid_Synthase_Type_I"/>
    <property type="match status" value="1"/>
</dbReference>
<protein>
    <submittedName>
        <fullName evidence="6">Isoprenoid synthase domain-containing protein</fullName>
    </submittedName>
</protein>
<evidence type="ECO:0000256" key="3">
    <source>
        <dbReference type="ARBA" id="ARBA00022723"/>
    </source>
</evidence>
<evidence type="ECO:0000256" key="2">
    <source>
        <dbReference type="ARBA" id="ARBA00022679"/>
    </source>
</evidence>
<keyword evidence="3" id="KW-0479">Metal-binding</keyword>
<dbReference type="GO" id="GO:0046165">
    <property type="term" value="P:alcohol biosynthetic process"/>
    <property type="evidence" value="ECO:0007669"/>
    <property type="project" value="UniProtKB-ARBA"/>
</dbReference>
<dbReference type="GO" id="GO:0004337">
    <property type="term" value="F:(2E,6E)-farnesyl diphosphate synthase activity"/>
    <property type="evidence" value="ECO:0007669"/>
    <property type="project" value="TreeGrafter"/>
</dbReference>
<dbReference type="SUPFAM" id="SSF48576">
    <property type="entry name" value="Terpenoid synthases"/>
    <property type="match status" value="1"/>
</dbReference>
<gene>
    <name evidence="6" type="ORF">BDV25DRAFT_135587</name>
</gene>